<feature type="binding site" evidence="4">
    <location>
        <position position="98"/>
    </location>
    <ligand>
        <name>pyridoxal 5'-phosphate</name>
        <dbReference type="ChEBI" id="CHEBI:597326"/>
    </ligand>
</feature>
<feature type="modified residue" description="N6-(pyridoxal phosphate)lysine" evidence="4">
    <location>
        <position position="227"/>
    </location>
</feature>
<reference evidence="7 8" key="1">
    <citation type="journal article" date="2022" name="Res Sq">
        <title>Evolution of multicellular longitudinally dividing oral cavity symbionts (Neisseriaceae).</title>
        <authorList>
            <person name="Nyongesa S."/>
            <person name="Weber P."/>
            <person name="Bernet E."/>
            <person name="Pullido F."/>
            <person name="Nieckarz M."/>
            <person name="Delaby M."/>
            <person name="Nieves C."/>
            <person name="Viehboeck T."/>
            <person name="Krause N."/>
            <person name="Rivera-Millot A."/>
            <person name="Nakamura A."/>
            <person name="Vischer N."/>
            <person name="VanNieuwenhze M."/>
            <person name="Brun Y."/>
            <person name="Cava F."/>
            <person name="Bulgheresi S."/>
            <person name="Veyrier F."/>
        </authorList>
    </citation>
    <scope>NUCLEOTIDE SEQUENCE [LARGE SCALE GENOMIC DNA]</scope>
    <source>
        <strain evidence="7 8">SN4</strain>
    </source>
</reference>
<protein>
    <recommendedName>
        <fullName evidence="4 5">Kynureninase</fullName>
        <ecNumber evidence="4 5">3.7.1.3</ecNumber>
    </recommendedName>
    <alternativeName>
        <fullName evidence="4">L-kynurenine hydrolase</fullName>
    </alternativeName>
</protein>
<feature type="binding site" evidence="4">
    <location>
        <position position="226"/>
    </location>
    <ligand>
        <name>pyridoxal 5'-phosphate</name>
        <dbReference type="ChEBI" id="CHEBI:597326"/>
    </ligand>
</feature>
<keyword evidence="8" id="KW-1185">Reference proteome</keyword>
<comment type="catalytic activity">
    <reaction evidence="6">
        <text>3-hydroxy-L-kynurenine + H2O = 3-hydroxyanthranilate + L-alanine + H(+)</text>
        <dbReference type="Rhea" id="RHEA:25143"/>
        <dbReference type="ChEBI" id="CHEBI:15377"/>
        <dbReference type="ChEBI" id="CHEBI:15378"/>
        <dbReference type="ChEBI" id="CHEBI:36559"/>
        <dbReference type="ChEBI" id="CHEBI:57972"/>
        <dbReference type="ChEBI" id="CHEBI:58125"/>
        <dbReference type="EC" id="3.7.1.3"/>
    </reaction>
</comment>
<feature type="binding site" evidence="4">
    <location>
        <position position="201"/>
    </location>
    <ligand>
        <name>pyridoxal 5'-phosphate</name>
        <dbReference type="ChEBI" id="CHEBI:597326"/>
    </ligand>
</feature>
<dbReference type="RefSeq" id="WP_058357782.1">
    <property type="nucleotide sequence ID" value="NZ_CABKVG010000010.1"/>
</dbReference>
<evidence type="ECO:0000256" key="1">
    <source>
        <dbReference type="ARBA" id="ARBA00022642"/>
    </source>
</evidence>
<dbReference type="Proteomes" id="UP000832011">
    <property type="component" value="Chromosome"/>
</dbReference>
<evidence type="ECO:0000256" key="3">
    <source>
        <dbReference type="ARBA" id="ARBA00022898"/>
    </source>
</evidence>
<dbReference type="PANTHER" id="PTHR14084">
    <property type="entry name" value="KYNURENINASE"/>
    <property type="match status" value="1"/>
</dbReference>
<evidence type="ECO:0000256" key="4">
    <source>
        <dbReference type="HAMAP-Rule" id="MF_01970"/>
    </source>
</evidence>
<dbReference type="InterPro" id="IPR015424">
    <property type="entry name" value="PyrdxlP-dep_Trfase"/>
</dbReference>
<dbReference type="PIRSF" id="PIRSF038800">
    <property type="entry name" value="KYNU"/>
    <property type="match status" value="1"/>
</dbReference>
<keyword evidence="1 4" id="KW-0662">Pyridine nucleotide biosynthesis</keyword>
<feature type="binding site" evidence="4">
    <location>
        <position position="97"/>
    </location>
    <ligand>
        <name>pyridoxal 5'-phosphate</name>
        <dbReference type="ChEBI" id="CHEBI:597326"/>
    </ligand>
</feature>
<dbReference type="Pfam" id="PF22580">
    <property type="entry name" value="KYNU_C"/>
    <property type="match status" value="1"/>
</dbReference>
<comment type="catalytic activity">
    <reaction evidence="4 6">
        <text>L-kynurenine + H2O = anthranilate + L-alanine + H(+)</text>
        <dbReference type="Rhea" id="RHEA:16813"/>
        <dbReference type="ChEBI" id="CHEBI:15377"/>
        <dbReference type="ChEBI" id="CHEBI:15378"/>
        <dbReference type="ChEBI" id="CHEBI:16567"/>
        <dbReference type="ChEBI" id="CHEBI:57959"/>
        <dbReference type="ChEBI" id="CHEBI:57972"/>
        <dbReference type="EC" id="3.7.1.3"/>
    </reaction>
</comment>
<dbReference type="InterPro" id="IPR010111">
    <property type="entry name" value="Kynureninase"/>
</dbReference>
<sequence>MLTLEYCRQLDAVDPLAGMKQQFALPDNTIYLDGNSLGARPKSASARAQAVVEQEWQQDLISSWNKNQWWNLPLNIGNKVAQVVGAKEGEVAITDTTSTNLFKVLATALRIQSEASSERKIIIAEREAFPTDLYIIQGMSEWLNQGYQLQLISGPEELQAALNEQVAAVVLSHVNYRTGYLWPMQDTTAAIHAHGGLVIWDLCHSIGAVDIDLNGADADFAIGCTYKYLNGGPGAPAMVWVPAKHVNRCAQPLSGWWGHAQPFEMATDYAPAAGIRRYLSGTQPITSLALVECGIDVHLQADMPKIRAKSLAMTDLFIALVEQECANHPLEMITPREHAVRGSHVSLKHEHGFAIIQALIARGVIGDYREPEVMRFGITPLYLSFEDVWHAVQHLKDILDNKTWDTPEFHRRGEVT</sequence>
<gene>
    <name evidence="4 7" type="primary">kynU</name>
    <name evidence="7" type="ORF">LVJ82_13805</name>
</gene>
<accession>A0ABY4E2J0</accession>
<feature type="binding site" evidence="4">
    <location>
        <begin position="129"/>
        <end position="132"/>
    </location>
    <ligand>
        <name>pyridoxal 5'-phosphate</name>
        <dbReference type="ChEBI" id="CHEBI:597326"/>
    </ligand>
</feature>
<organism evidence="7 8">
    <name type="scientific">Vitreoscilla massiliensis</name>
    <dbReference type="NCBI Taxonomy" id="1689272"/>
    <lineage>
        <taxon>Bacteria</taxon>
        <taxon>Pseudomonadati</taxon>
        <taxon>Pseudomonadota</taxon>
        <taxon>Betaproteobacteria</taxon>
        <taxon>Neisseriales</taxon>
        <taxon>Neisseriaceae</taxon>
        <taxon>Vitreoscilla</taxon>
    </lineage>
</organism>
<comment type="function">
    <text evidence="4 6">Catalyzes the cleavage of L-kynurenine (L-Kyn) and L-3-hydroxykynurenine (L-3OHKyn) into anthranilic acid (AA) and 3-hydroxyanthranilic acid (3-OHAA), respectively.</text>
</comment>
<evidence type="ECO:0000256" key="6">
    <source>
        <dbReference type="PIRNR" id="PIRNR038800"/>
    </source>
</evidence>
<comment type="similarity">
    <text evidence="4 6">Belongs to the kynureninase family.</text>
</comment>
<dbReference type="HAMAP" id="MF_01970">
    <property type="entry name" value="Kynureninase"/>
    <property type="match status" value="1"/>
</dbReference>
<feature type="binding site" evidence="4">
    <location>
        <position position="204"/>
    </location>
    <ligand>
        <name>pyridoxal 5'-phosphate</name>
        <dbReference type="ChEBI" id="CHEBI:597326"/>
    </ligand>
</feature>
<evidence type="ECO:0000256" key="2">
    <source>
        <dbReference type="ARBA" id="ARBA00022801"/>
    </source>
</evidence>
<dbReference type="Gene3D" id="3.40.640.10">
    <property type="entry name" value="Type I PLP-dependent aspartate aminotransferase-like (Major domain)"/>
    <property type="match status" value="1"/>
</dbReference>
<dbReference type="Gene3D" id="3.90.1150.10">
    <property type="entry name" value="Aspartate Aminotransferase, domain 1"/>
    <property type="match status" value="1"/>
</dbReference>
<dbReference type="EC" id="3.7.1.3" evidence="4 5"/>
<dbReference type="GO" id="GO:0030429">
    <property type="term" value="F:kynureninase activity"/>
    <property type="evidence" value="ECO:0007669"/>
    <property type="project" value="UniProtKB-EC"/>
</dbReference>
<feature type="binding site" evidence="4">
    <location>
        <position position="282"/>
    </location>
    <ligand>
        <name>pyridoxal 5'-phosphate</name>
        <dbReference type="ChEBI" id="CHEBI:597326"/>
    </ligand>
</feature>
<comment type="subunit">
    <text evidence="4 6">Homodimer.</text>
</comment>
<comment type="cofactor">
    <cofactor evidence="4 6">
        <name>pyridoxal 5'-phosphate</name>
        <dbReference type="ChEBI" id="CHEBI:597326"/>
    </cofactor>
</comment>
<keyword evidence="3 4" id="KW-0663">Pyridoxal phosphate</keyword>
<dbReference type="NCBIfam" id="TIGR01814">
    <property type="entry name" value="kynureninase"/>
    <property type="match status" value="1"/>
</dbReference>
<keyword evidence="2 4" id="KW-0378">Hydrolase</keyword>
<comment type="pathway">
    <text evidence="4 6">Amino-acid degradation; L-kynurenine degradation; L-alanine and anthranilate from L-kynurenine: step 1/1.</text>
</comment>
<evidence type="ECO:0000313" key="7">
    <source>
        <dbReference type="EMBL" id="UOO88533.1"/>
    </source>
</evidence>
<feature type="binding site" evidence="4">
    <location>
        <position position="256"/>
    </location>
    <ligand>
        <name>pyridoxal 5'-phosphate</name>
        <dbReference type="ChEBI" id="CHEBI:597326"/>
    </ligand>
</feature>
<name>A0ABY4E2J0_9NEIS</name>
<dbReference type="InterPro" id="IPR015421">
    <property type="entry name" value="PyrdxlP-dep_Trfase_major"/>
</dbReference>
<dbReference type="PANTHER" id="PTHR14084:SF0">
    <property type="entry name" value="KYNURENINASE"/>
    <property type="match status" value="1"/>
</dbReference>
<comment type="caution">
    <text evidence="4">Lacks conserved residue(s) required for the propagation of feature annotation.</text>
</comment>
<dbReference type="InterPro" id="IPR015422">
    <property type="entry name" value="PyrdxlP-dep_Trfase_small"/>
</dbReference>
<dbReference type="SUPFAM" id="SSF53383">
    <property type="entry name" value="PLP-dependent transferases"/>
    <property type="match status" value="1"/>
</dbReference>
<proteinExistence type="inferred from homology"/>
<comment type="pathway">
    <text evidence="4 6">Cofactor biosynthesis; NAD(+) biosynthesis; quinolinate from L-kynurenine: step 2/3.</text>
</comment>
<evidence type="ECO:0000313" key="8">
    <source>
        <dbReference type="Proteomes" id="UP000832011"/>
    </source>
</evidence>
<evidence type="ECO:0000256" key="5">
    <source>
        <dbReference type="NCBIfam" id="TIGR01814"/>
    </source>
</evidence>
<dbReference type="EMBL" id="CP091511">
    <property type="protein sequence ID" value="UOO88533.1"/>
    <property type="molecule type" value="Genomic_DNA"/>
</dbReference>